<dbReference type="InterPro" id="IPR028081">
    <property type="entry name" value="Leu-bd"/>
</dbReference>
<protein>
    <submittedName>
        <fullName evidence="5">Amino acid/amide ABC transporter substrate-binding protein, HAAT family</fullName>
    </submittedName>
</protein>
<dbReference type="SUPFAM" id="SSF53822">
    <property type="entry name" value="Periplasmic binding protein-like I"/>
    <property type="match status" value="1"/>
</dbReference>
<evidence type="ECO:0000259" key="4">
    <source>
        <dbReference type="Pfam" id="PF13458"/>
    </source>
</evidence>
<dbReference type="Pfam" id="PF13458">
    <property type="entry name" value="Peripla_BP_6"/>
    <property type="match status" value="1"/>
</dbReference>
<dbReference type="CDD" id="cd06345">
    <property type="entry name" value="PBP1_ABC_ligand_binding-like"/>
    <property type="match status" value="1"/>
</dbReference>
<dbReference type="AlphaFoldDB" id="A0A239LMF4"/>
<dbReference type="RefSeq" id="WP_089401519.1">
    <property type="nucleotide sequence ID" value="NZ_FZOT01000024.1"/>
</dbReference>
<evidence type="ECO:0000313" key="6">
    <source>
        <dbReference type="Proteomes" id="UP000198284"/>
    </source>
</evidence>
<evidence type="ECO:0000256" key="1">
    <source>
        <dbReference type="ARBA" id="ARBA00010062"/>
    </source>
</evidence>
<dbReference type="PANTHER" id="PTHR30483">
    <property type="entry name" value="LEUCINE-SPECIFIC-BINDING PROTEIN"/>
    <property type="match status" value="1"/>
</dbReference>
<proteinExistence type="inferred from homology"/>
<reference evidence="5 6" key="1">
    <citation type="submission" date="2017-06" db="EMBL/GenBank/DDBJ databases">
        <authorList>
            <person name="Kim H.J."/>
            <person name="Triplett B.A."/>
        </authorList>
    </citation>
    <scope>NUCLEOTIDE SEQUENCE [LARGE SCALE GENOMIC DNA]</scope>
    <source>
        <strain evidence="5 6">U15</strain>
    </source>
</reference>
<dbReference type="OrthoDB" id="9794826at2"/>
<gene>
    <name evidence="5" type="ORF">SAMN06265795_12420</name>
</gene>
<dbReference type="Gene3D" id="3.40.50.2300">
    <property type="match status" value="2"/>
</dbReference>
<dbReference type="Proteomes" id="UP000198284">
    <property type="component" value="Unassembled WGS sequence"/>
</dbReference>
<evidence type="ECO:0000256" key="2">
    <source>
        <dbReference type="ARBA" id="ARBA00022729"/>
    </source>
</evidence>
<evidence type="ECO:0000256" key="3">
    <source>
        <dbReference type="SAM" id="SignalP"/>
    </source>
</evidence>
<keyword evidence="2 3" id="KW-0732">Signal</keyword>
<name>A0A239LMF4_9BURK</name>
<dbReference type="InterPro" id="IPR051010">
    <property type="entry name" value="BCAA_transport"/>
</dbReference>
<dbReference type="PANTHER" id="PTHR30483:SF6">
    <property type="entry name" value="PERIPLASMIC BINDING PROTEIN OF ABC TRANSPORTER FOR NATURAL AMINO ACIDS"/>
    <property type="match status" value="1"/>
</dbReference>
<organism evidence="5 6">
    <name type="scientific">Noviherbaspirillum humi</name>
    <dbReference type="NCBI Taxonomy" id="1688639"/>
    <lineage>
        <taxon>Bacteria</taxon>
        <taxon>Pseudomonadati</taxon>
        <taxon>Pseudomonadota</taxon>
        <taxon>Betaproteobacteria</taxon>
        <taxon>Burkholderiales</taxon>
        <taxon>Oxalobacteraceae</taxon>
        <taxon>Noviherbaspirillum</taxon>
    </lineage>
</organism>
<evidence type="ECO:0000313" key="5">
    <source>
        <dbReference type="EMBL" id="SNT31048.1"/>
    </source>
</evidence>
<dbReference type="InterPro" id="IPR028082">
    <property type="entry name" value="Peripla_BP_I"/>
</dbReference>
<feature type="domain" description="Leucine-binding protein" evidence="4">
    <location>
        <begin position="25"/>
        <end position="355"/>
    </location>
</feature>
<dbReference type="EMBL" id="FZOT01000024">
    <property type="protein sequence ID" value="SNT31048.1"/>
    <property type="molecule type" value="Genomic_DNA"/>
</dbReference>
<feature type="chain" id="PRO_5012196002" evidence="3">
    <location>
        <begin position="23"/>
        <end position="403"/>
    </location>
</feature>
<sequence length="403" mass="43696">MKRFALLALSPLLIVAGGTASAADPIAIGISIAQSPPGSVVQGTQVKDGVEIVKDMINAQGGVLGRQIKLVYEDNQGIPEKGRAATEKLIARDKVVAVAGGHQSSVCLAEMEVAHRSQVPYINTNCWSDDIRKKGYPEVFNPSNYNTRVSTAMAETIGAMGVKRVVAFAENTDYGIGQAKLMAELIKAKAPGVEFKYETLDRAGKDFTPAILPLRANPPDMVVNIMLPPAAYIVMNQLYEQGVAPSAKTWSYDGAGIADYPDFWQNVKEAGKYMVSFGLYHPKMPMPALGQQVAAEYKKRTKNDPNRLIFQAADSLLLIVDAIKQGNSAEPASIIKTMQGMNFSGVRGSFQFSKEPGYKFQQWVDIPYVNYQLTAVNQPIGDSVLIQGPGEKLDVKKLVKPAK</sequence>
<keyword evidence="6" id="KW-1185">Reference proteome</keyword>
<accession>A0A239LMF4</accession>
<comment type="similarity">
    <text evidence="1">Belongs to the leucine-binding protein family.</text>
</comment>
<feature type="signal peptide" evidence="3">
    <location>
        <begin position="1"/>
        <end position="22"/>
    </location>
</feature>